<proteinExistence type="predicted"/>
<name>A0A1H6D4A9_9HYPH</name>
<dbReference type="Proteomes" id="UP000236743">
    <property type="component" value="Unassembled WGS sequence"/>
</dbReference>
<organism evidence="2 3">
    <name type="scientific">Bosea lathyri</name>
    <dbReference type="NCBI Taxonomy" id="1036778"/>
    <lineage>
        <taxon>Bacteria</taxon>
        <taxon>Pseudomonadati</taxon>
        <taxon>Pseudomonadota</taxon>
        <taxon>Alphaproteobacteria</taxon>
        <taxon>Hyphomicrobiales</taxon>
        <taxon>Boseaceae</taxon>
        <taxon>Bosea</taxon>
    </lineage>
</organism>
<reference evidence="2 3" key="1">
    <citation type="submission" date="2016-10" db="EMBL/GenBank/DDBJ databases">
        <authorList>
            <person name="de Groot N.N."/>
        </authorList>
    </citation>
    <scope>NUCLEOTIDE SEQUENCE [LARGE SCALE GENOMIC DNA]</scope>
    <source>
        <strain evidence="2 3">DSM 26656</strain>
    </source>
</reference>
<dbReference type="AlphaFoldDB" id="A0A1H6D4A9"/>
<keyword evidence="2" id="KW-0378">Hydrolase</keyword>
<evidence type="ECO:0000313" key="2">
    <source>
        <dbReference type="EMBL" id="SEG80199.1"/>
    </source>
</evidence>
<keyword evidence="3" id="KW-1185">Reference proteome</keyword>
<dbReference type="EMBL" id="FNUY01000016">
    <property type="protein sequence ID" value="SEG80199.1"/>
    <property type="molecule type" value="Genomic_DNA"/>
</dbReference>
<accession>A0A1H6D4A9</accession>
<dbReference type="InterPro" id="IPR038717">
    <property type="entry name" value="Tc1-like_DDE_dom"/>
</dbReference>
<keyword evidence="2" id="KW-0255">Endonuclease</keyword>
<sequence length="117" mass="12790">MAGDEARIGQQGTLTRVWAERGSRPRAPRDQRYKWAYLFGAICPARAVSAAWVVPHADIWSMNLHLQEIGSQVAPGAHAVVVLDGAGWHQTGGRLSVPENISLQPPYSPELNPQENV</sequence>
<evidence type="ECO:0000259" key="1">
    <source>
        <dbReference type="Pfam" id="PF13358"/>
    </source>
</evidence>
<dbReference type="GO" id="GO:0004519">
    <property type="term" value="F:endonuclease activity"/>
    <property type="evidence" value="ECO:0007669"/>
    <property type="project" value="UniProtKB-KW"/>
</dbReference>
<keyword evidence="2" id="KW-0540">Nuclease</keyword>
<dbReference type="Pfam" id="PF13358">
    <property type="entry name" value="DDE_3"/>
    <property type="match status" value="1"/>
</dbReference>
<protein>
    <submittedName>
        <fullName evidence="2">DDE superfamily endonuclease</fullName>
    </submittedName>
</protein>
<feature type="domain" description="Tc1-like transposase DDE" evidence="1">
    <location>
        <begin position="3"/>
        <end position="117"/>
    </location>
</feature>
<gene>
    <name evidence="2" type="ORF">SAMN04488115_11610</name>
</gene>
<evidence type="ECO:0000313" key="3">
    <source>
        <dbReference type="Proteomes" id="UP000236743"/>
    </source>
</evidence>